<name>A0A4Q0MDC0_9SPHI</name>
<evidence type="ECO:0000313" key="2">
    <source>
        <dbReference type="EMBL" id="KAA8481919.1"/>
    </source>
</evidence>
<dbReference type="InterPro" id="IPR000182">
    <property type="entry name" value="GNAT_dom"/>
</dbReference>
<dbReference type="Proteomes" id="UP000290848">
    <property type="component" value="Unassembled WGS sequence"/>
</dbReference>
<dbReference type="GO" id="GO:0016747">
    <property type="term" value="F:acyltransferase activity, transferring groups other than amino-acyl groups"/>
    <property type="evidence" value="ECO:0007669"/>
    <property type="project" value="InterPro"/>
</dbReference>
<reference evidence="3 4" key="1">
    <citation type="submission" date="2018-12" db="EMBL/GenBank/DDBJ databases">
        <title>The Draft Genome Sequence of the Soil Bacterium Pedobacter tournemirensis R1.</title>
        <authorList>
            <person name="He J."/>
        </authorList>
    </citation>
    <scope>NUCLEOTIDE SEQUENCE [LARGE SCALE GENOMIC DNA]</scope>
    <source>
        <strain evidence="3 4">R1</strain>
    </source>
</reference>
<organism evidence="3 4">
    <name type="scientific">Arcticibacter tournemirensis</name>
    <dbReference type="NCBI Taxonomy" id="699437"/>
    <lineage>
        <taxon>Bacteria</taxon>
        <taxon>Pseudomonadati</taxon>
        <taxon>Bacteroidota</taxon>
        <taxon>Sphingobacteriia</taxon>
        <taxon>Sphingobacteriales</taxon>
        <taxon>Sphingobacteriaceae</taxon>
        <taxon>Arcticibacter</taxon>
    </lineage>
</organism>
<dbReference type="RefSeq" id="WP_128768471.1">
    <property type="nucleotide sequence ID" value="NZ_RXOC01000003.1"/>
</dbReference>
<gene>
    <name evidence="3" type="ORF">EKH83_05905</name>
    <name evidence="2" type="ORF">F1649_13475</name>
</gene>
<dbReference type="OrthoDB" id="2352823at2"/>
<reference evidence="2 5" key="2">
    <citation type="submission" date="2019-09" db="EMBL/GenBank/DDBJ databases">
        <title>Pararcticibacter amylolyticus gen. nov., sp. nov., isolated from a rottenly hemp rope, and reclassification of Pedobacter tournemirensis as Pararcticibacter tournemirensis comb. nov.</title>
        <authorList>
            <person name="Cai Y."/>
        </authorList>
    </citation>
    <scope>NUCLEOTIDE SEQUENCE [LARGE SCALE GENOMIC DNA]</scope>
    <source>
        <strain evidence="2 5">TF5-37.2-LB10</strain>
    </source>
</reference>
<dbReference type="Gene3D" id="3.40.630.30">
    <property type="match status" value="1"/>
</dbReference>
<dbReference type="AlphaFoldDB" id="A0A4Q0MDC0"/>
<dbReference type="Proteomes" id="UP000322918">
    <property type="component" value="Unassembled WGS sequence"/>
</dbReference>
<dbReference type="InterPro" id="IPR016181">
    <property type="entry name" value="Acyl_CoA_acyltransferase"/>
</dbReference>
<proteinExistence type="predicted"/>
<evidence type="ECO:0000313" key="4">
    <source>
        <dbReference type="Proteomes" id="UP000290848"/>
    </source>
</evidence>
<keyword evidence="3" id="KW-0808">Transferase</keyword>
<dbReference type="Pfam" id="PF00583">
    <property type="entry name" value="Acetyltransf_1"/>
    <property type="match status" value="1"/>
</dbReference>
<dbReference type="EMBL" id="RXOC01000003">
    <property type="protein sequence ID" value="RXF71225.1"/>
    <property type="molecule type" value="Genomic_DNA"/>
</dbReference>
<evidence type="ECO:0000313" key="3">
    <source>
        <dbReference type="EMBL" id="RXF71225.1"/>
    </source>
</evidence>
<feature type="domain" description="N-acetyltransferase" evidence="1">
    <location>
        <begin position="1"/>
        <end position="144"/>
    </location>
</feature>
<dbReference type="SUPFAM" id="SSF55729">
    <property type="entry name" value="Acyl-CoA N-acyltransferases (Nat)"/>
    <property type="match status" value="1"/>
</dbReference>
<evidence type="ECO:0000313" key="5">
    <source>
        <dbReference type="Proteomes" id="UP000322918"/>
    </source>
</evidence>
<dbReference type="PROSITE" id="PS51186">
    <property type="entry name" value="GNAT"/>
    <property type="match status" value="1"/>
</dbReference>
<sequence length="144" mass="16430">MIEFISAEQTLPLRNEILRNGKLLLEDCRFEGDEAAEAFHVGYFKEGQLIAVVSFLPQGREGFSGMGYRLRGMAVLPEYRKKGIGNLIANFGVLYLKGKKVSYVWCDARKVAYSFYLGQGFEFISEEFEIQNIGPHRVMYLKLS</sequence>
<dbReference type="CDD" id="cd04301">
    <property type="entry name" value="NAT_SF"/>
    <property type="match status" value="1"/>
</dbReference>
<keyword evidence="5" id="KW-1185">Reference proteome</keyword>
<accession>A0A4Q0MDC0</accession>
<dbReference type="EMBL" id="VWNE01000020">
    <property type="protein sequence ID" value="KAA8481919.1"/>
    <property type="molecule type" value="Genomic_DNA"/>
</dbReference>
<protein>
    <submittedName>
        <fullName evidence="3">GNAT family N-acetyltransferase</fullName>
    </submittedName>
</protein>
<comment type="caution">
    <text evidence="3">The sequence shown here is derived from an EMBL/GenBank/DDBJ whole genome shotgun (WGS) entry which is preliminary data.</text>
</comment>
<evidence type="ECO:0000259" key="1">
    <source>
        <dbReference type="PROSITE" id="PS51186"/>
    </source>
</evidence>